<dbReference type="CDD" id="cd07901">
    <property type="entry name" value="Adenylation_DNA_ligase_Arch_LigB"/>
    <property type="match status" value="1"/>
</dbReference>
<evidence type="ECO:0000256" key="9">
    <source>
        <dbReference type="ARBA" id="ARBA00023172"/>
    </source>
</evidence>
<protein>
    <recommendedName>
        <fullName evidence="13">DNA ligase</fullName>
        <ecNumber evidence="13">6.5.1.1</ecNumber>
    </recommendedName>
</protein>
<dbReference type="Gene3D" id="1.10.3260.10">
    <property type="entry name" value="DNA ligase, ATP-dependent, N-terminal domain"/>
    <property type="match status" value="1"/>
</dbReference>
<dbReference type="EC" id="6.5.1.1" evidence="13"/>
<name>A0ABN1UEL8_9ACTN</name>
<dbReference type="Gene3D" id="2.40.50.140">
    <property type="entry name" value="Nucleic acid-binding proteins"/>
    <property type="match status" value="1"/>
</dbReference>
<dbReference type="InterPro" id="IPR012309">
    <property type="entry name" value="DNA_ligase_ATP-dep_C"/>
</dbReference>
<accession>A0ABN1UEL8</accession>
<dbReference type="Proteomes" id="UP001499979">
    <property type="component" value="Unassembled WGS sequence"/>
</dbReference>
<keyword evidence="5 13" id="KW-0547">Nucleotide-binding</keyword>
<keyword evidence="4" id="KW-0479">Metal-binding</keyword>
<comment type="similarity">
    <text evidence="14">Belongs to the ATP-dependent DNA ligase family.</text>
</comment>
<dbReference type="InterPro" id="IPR050191">
    <property type="entry name" value="ATP-dep_DNA_ligase"/>
</dbReference>
<keyword evidence="2" id="KW-0132">Cell division</keyword>
<keyword evidence="10 13" id="KW-0234">DNA repair</keyword>
<keyword evidence="11" id="KW-0131">Cell cycle</keyword>
<dbReference type="PROSITE" id="PS00697">
    <property type="entry name" value="DNA_LIGASE_A1"/>
    <property type="match status" value="1"/>
</dbReference>
<evidence type="ECO:0000256" key="2">
    <source>
        <dbReference type="ARBA" id="ARBA00022618"/>
    </source>
</evidence>
<dbReference type="Pfam" id="PF04675">
    <property type="entry name" value="DNA_ligase_A_N"/>
    <property type="match status" value="1"/>
</dbReference>
<evidence type="ECO:0000313" key="17">
    <source>
        <dbReference type="Proteomes" id="UP001499979"/>
    </source>
</evidence>
<evidence type="ECO:0000256" key="14">
    <source>
        <dbReference type="RuleBase" id="RU004196"/>
    </source>
</evidence>
<dbReference type="CDD" id="cd07972">
    <property type="entry name" value="OBF_DNA_ligase_Arch_LigB"/>
    <property type="match status" value="1"/>
</dbReference>
<comment type="caution">
    <text evidence="16">The sequence shown here is derived from an EMBL/GenBank/DDBJ whole genome shotgun (WGS) entry which is preliminary data.</text>
</comment>
<dbReference type="PANTHER" id="PTHR45674:SF13">
    <property type="entry name" value="DNA LIGASE-RELATED"/>
    <property type="match status" value="1"/>
</dbReference>
<evidence type="ECO:0000259" key="15">
    <source>
        <dbReference type="PROSITE" id="PS50160"/>
    </source>
</evidence>
<evidence type="ECO:0000256" key="10">
    <source>
        <dbReference type="ARBA" id="ARBA00023204"/>
    </source>
</evidence>
<dbReference type="NCBIfam" id="TIGR00574">
    <property type="entry name" value="dnl1"/>
    <property type="match status" value="1"/>
</dbReference>
<dbReference type="Pfam" id="PF01068">
    <property type="entry name" value="DNA_ligase_A_M"/>
    <property type="match status" value="1"/>
</dbReference>
<dbReference type="PANTHER" id="PTHR45674">
    <property type="entry name" value="DNA LIGASE 1/3 FAMILY MEMBER"/>
    <property type="match status" value="1"/>
</dbReference>
<dbReference type="SUPFAM" id="SSF50249">
    <property type="entry name" value="Nucleic acid-binding proteins"/>
    <property type="match status" value="1"/>
</dbReference>
<dbReference type="GO" id="GO:0016874">
    <property type="term" value="F:ligase activity"/>
    <property type="evidence" value="ECO:0007669"/>
    <property type="project" value="UniProtKB-KW"/>
</dbReference>
<keyword evidence="3" id="KW-0235">DNA replication</keyword>
<dbReference type="Pfam" id="PF04679">
    <property type="entry name" value="DNA_ligase_A_C"/>
    <property type="match status" value="1"/>
</dbReference>
<gene>
    <name evidence="16" type="ORF">GCM10009606_27530</name>
</gene>
<keyword evidence="9 13" id="KW-0233">DNA recombination</keyword>
<evidence type="ECO:0000256" key="11">
    <source>
        <dbReference type="ARBA" id="ARBA00023306"/>
    </source>
</evidence>
<dbReference type="Gene3D" id="3.30.470.30">
    <property type="entry name" value="DNA ligase/mRNA capping enzyme"/>
    <property type="match status" value="1"/>
</dbReference>
<evidence type="ECO:0000256" key="13">
    <source>
        <dbReference type="RuleBase" id="RU000617"/>
    </source>
</evidence>
<dbReference type="InterPro" id="IPR012308">
    <property type="entry name" value="DNA_ligase_ATP-dep_N"/>
</dbReference>
<dbReference type="SUPFAM" id="SSF56091">
    <property type="entry name" value="DNA ligase/mRNA capping enzyme, catalytic domain"/>
    <property type="match status" value="1"/>
</dbReference>
<keyword evidence="7 13" id="KW-0067">ATP-binding</keyword>
<sequence>MRPTASNLVVGGLLLDGGVLLADVVATSTTVAATRSRKAKVAAIAELLGRAAPDELETATAYVGGALRQRRTGLGWRGLAELPAPADASTLTVVEVHEDFDRIAALSGAGSQAARAAAVEELFGRATAEEQRWLRGVVTGEVRQGALDSLVQEGLALAAGVPLAAVRRAAMLGGSTVAVARTAFDGVEALGEVGLEVLRPVLPMLASSAPDVPAALAKAGAGSPVAVDQKLDGIRIQVHRAGAEVVVATRSLEDITARLPEVVEVARSLPASSFVLDGEALLVDEAGRPRPFQETASRTAMGEGLAVTPYFFDVLHLDGEDLLDSPASARAEALERLVPAPYRVPRVVTASADEAGAFLRDTLGSGHEGVVVKNLDAPYDAGRRGASWVKVKPVHTLDLVVLAVEWGSGRRRGWLSNLHLGARDPETGEAVMLGKTFKGLTDETLRWQTERFLELETHRDGHVVHVRPEQVVEIAFDGVQRSTRYPGGVALRFARVLRYRDDKPVSEIDTIGTVQSFLPGAVTGAP</sequence>
<keyword evidence="1 13" id="KW-0436">Ligase</keyword>
<evidence type="ECO:0000256" key="3">
    <source>
        <dbReference type="ARBA" id="ARBA00022705"/>
    </source>
</evidence>
<dbReference type="InterPro" id="IPR012340">
    <property type="entry name" value="NA-bd_OB-fold"/>
</dbReference>
<feature type="domain" description="ATP-dependent DNA ligase family profile" evidence="15">
    <location>
        <begin position="310"/>
        <end position="424"/>
    </location>
</feature>
<evidence type="ECO:0000256" key="4">
    <source>
        <dbReference type="ARBA" id="ARBA00022723"/>
    </source>
</evidence>
<evidence type="ECO:0000256" key="12">
    <source>
        <dbReference type="ARBA" id="ARBA00034003"/>
    </source>
</evidence>
<dbReference type="NCBIfam" id="NF002868">
    <property type="entry name" value="PRK03180.1"/>
    <property type="match status" value="1"/>
</dbReference>
<dbReference type="InterPro" id="IPR000977">
    <property type="entry name" value="DNA_ligase_ATP-dep"/>
</dbReference>
<keyword evidence="6 13" id="KW-0227">DNA damage</keyword>
<reference evidence="16 17" key="1">
    <citation type="journal article" date="2019" name="Int. J. Syst. Evol. Microbiol.">
        <title>The Global Catalogue of Microorganisms (GCM) 10K type strain sequencing project: providing services to taxonomists for standard genome sequencing and annotation.</title>
        <authorList>
            <consortium name="The Broad Institute Genomics Platform"/>
            <consortium name="The Broad Institute Genome Sequencing Center for Infectious Disease"/>
            <person name="Wu L."/>
            <person name="Ma J."/>
        </authorList>
    </citation>
    <scope>NUCLEOTIDE SEQUENCE [LARGE SCALE GENOMIC DNA]</scope>
    <source>
        <strain evidence="16 17">JCM 11813</strain>
    </source>
</reference>
<proteinExistence type="inferred from homology"/>
<evidence type="ECO:0000256" key="7">
    <source>
        <dbReference type="ARBA" id="ARBA00022840"/>
    </source>
</evidence>
<keyword evidence="8" id="KW-0460">Magnesium</keyword>
<dbReference type="InterPro" id="IPR036599">
    <property type="entry name" value="DNA_ligase_N_sf"/>
</dbReference>
<comment type="catalytic activity">
    <reaction evidence="12 13">
        <text>ATP + (deoxyribonucleotide)n-3'-hydroxyl + 5'-phospho-(deoxyribonucleotide)m = (deoxyribonucleotide)n+m + AMP + diphosphate.</text>
        <dbReference type="EC" id="6.5.1.1"/>
    </reaction>
</comment>
<evidence type="ECO:0000256" key="1">
    <source>
        <dbReference type="ARBA" id="ARBA00022598"/>
    </source>
</evidence>
<dbReference type="EMBL" id="BAAAJE010000014">
    <property type="protein sequence ID" value="GAA1147150.1"/>
    <property type="molecule type" value="Genomic_DNA"/>
</dbReference>
<dbReference type="InterPro" id="IPR012310">
    <property type="entry name" value="DNA_ligase_ATP-dep_cent"/>
</dbReference>
<evidence type="ECO:0000256" key="6">
    <source>
        <dbReference type="ARBA" id="ARBA00022763"/>
    </source>
</evidence>
<evidence type="ECO:0000256" key="8">
    <source>
        <dbReference type="ARBA" id="ARBA00022842"/>
    </source>
</evidence>
<dbReference type="PROSITE" id="PS50160">
    <property type="entry name" value="DNA_LIGASE_A3"/>
    <property type="match status" value="1"/>
</dbReference>
<evidence type="ECO:0000256" key="5">
    <source>
        <dbReference type="ARBA" id="ARBA00022741"/>
    </source>
</evidence>
<keyword evidence="17" id="KW-1185">Reference proteome</keyword>
<organism evidence="16 17">
    <name type="scientific">Nocardioides aquiterrae</name>
    <dbReference type="NCBI Taxonomy" id="203799"/>
    <lineage>
        <taxon>Bacteria</taxon>
        <taxon>Bacillati</taxon>
        <taxon>Actinomycetota</taxon>
        <taxon>Actinomycetes</taxon>
        <taxon>Propionibacteriales</taxon>
        <taxon>Nocardioidaceae</taxon>
        <taxon>Nocardioides</taxon>
    </lineage>
</organism>
<evidence type="ECO:0000313" key="16">
    <source>
        <dbReference type="EMBL" id="GAA1147150.1"/>
    </source>
</evidence>
<dbReference type="SUPFAM" id="SSF117018">
    <property type="entry name" value="ATP-dependent DNA ligase DNA-binding domain"/>
    <property type="match status" value="1"/>
</dbReference>
<dbReference type="InterPro" id="IPR016059">
    <property type="entry name" value="DNA_ligase_ATP-dep_CS"/>
</dbReference>